<evidence type="ECO:0000313" key="2">
    <source>
        <dbReference type="Proteomes" id="UP000006911"/>
    </source>
</evidence>
<organism evidence="1 2">
    <name type="scientific">Tuber melanosporum (strain Mel28)</name>
    <name type="common">Perigord black truffle</name>
    <dbReference type="NCBI Taxonomy" id="656061"/>
    <lineage>
        <taxon>Eukaryota</taxon>
        <taxon>Fungi</taxon>
        <taxon>Dikarya</taxon>
        <taxon>Ascomycota</taxon>
        <taxon>Pezizomycotina</taxon>
        <taxon>Pezizomycetes</taxon>
        <taxon>Pezizales</taxon>
        <taxon>Tuberaceae</taxon>
        <taxon>Tuber</taxon>
    </lineage>
</organism>
<dbReference type="Proteomes" id="UP000006911">
    <property type="component" value="Unassembled WGS sequence"/>
</dbReference>
<gene>
    <name evidence="1" type="ORF">GSTUM_00010373001</name>
</gene>
<dbReference type="EMBL" id="FN430351">
    <property type="protein sequence ID" value="CAZ85485.1"/>
    <property type="molecule type" value="Genomic_DNA"/>
</dbReference>
<dbReference type="AlphaFoldDB" id="D5GLR8"/>
<reference evidence="1 2" key="1">
    <citation type="journal article" date="2010" name="Nature">
        <title>Perigord black truffle genome uncovers evolutionary origins and mechanisms of symbiosis.</title>
        <authorList>
            <person name="Martin F."/>
            <person name="Kohler A."/>
            <person name="Murat C."/>
            <person name="Balestrini R."/>
            <person name="Coutinho P.M."/>
            <person name="Jaillon O."/>
            <person name="Montanini B."/>
            <person name="Morin E."/>
            <person name="Noel B."/>
            <person name="Percudani R."/>
            <person name="Porcel B."/>
            <person name="Rubini A."/>
            <person name="Amicucci A."/>
            <person name="Amselem J."/>
            <person name="Anthouard V."/>
            <person name="Arcioni S."/>
            <person name="Artiguenave F."/>
            <person name="Aury J.M."/>
            <person name="Ballario P."/>
            <person name="Bolchi A."/>
            <person name="Brenna A."/>
            <person name="Brun A."/>
            <person name="Buee M."/>
            <person name="Cantarel B."/>
            <person name="Chevalier G."/>
            <person name="Couloux A."/>
            <person name="Da Silva C."/>
            <person name="Denoeud F."/>
            <person name="Duplessis S."/>
            <person name="Ghignone S."/>
            <person name="Hilselberger B."/>
            <person name="Iotti M."/>
            <person name="Marcais B."/>
            <person name="Mello A."/>
            <person name="Miranda M."/>
            <person name="Pacioni G."/>
            <person name="Quesneville H."/>
            <person name="Riccioni C."/>
            <person name="Ruotolo R."/>
            <person name="Splivallo R."/>
            <person name="Stocchi V."/>
            <person name="Tisserant E."/>
            <person name="Viscomi A.R."/>
            <person name="Zambonelli A."/>
            <person name="Zampieri E."/>
            <person name="Henrissat B."/>
            <person name="Lebrun M.H."/>
            <person name="Paolocci F."/>
            <person name="Bonfante P."/>
            <person name="Ottonello S."/>
            <person name="Wincker P."/>
        </authorList>
    </citation>
    <scope>NUCLEOTIDE SEQUENCE [LARGE SCALE GENOMIC DNA]</scope>
    <source>
        <strain evidence="1 2">Mel28</strain>
    </source>
</reference>
<dbReference type="InParanoid" id="D5GLR8"/>
<dbReference type="GeneID" id="9186469"/>
<dbReference type="HOGENOM" id="CLU_1548739_0_0_1"/>
<keyword evidence="2" id="KW-1185">Reference proteome</keyword>
<sequence>MCQYELWLYSKCLSTHSSHLHSPSPFSHSSPPQPHKTFYRVAKCPNSPHCLPPTPRADMKSTSELPIQRRDRYCATCFETLKSAMGGAGDSCWPCGEEHWVDKRLVAGGGGGGGKALVDLEGWNGMDSTVEVESPSRRARLDFLARNWKGWREWGADAGAAIGVSGGGVRAMT</sequence>
<accession>D5GLR8</accession>
<evidence type="ECO:0000313" key="1">
    <source>
        <dbReference type="EMBL" id="CAZ85485.1"/>
    </source>
</evidence>
<protein>
    <submittedName>
        <fullName evidence="1">(Perigord truffle) hypothetical protein</fullName>
    </submittedName>
</protein>
<dbReference type="KEGG" id="tml:GSTUM_00010373001"/>
<dbReference type="RefSeq" id="XP_002841294.1">
    <property type="nucleotide sequence ID" value="XM_002841248.1"/>
</dbReference>
<proteinExistence type="predicted"/>
<name>D5GLR8_TUBMM</name>